<feature type="transmembrane region" description="Helical" evidence="1">
    <location>
        <begin position="27"/>
        <end position="48"/>
    </location>
</feature>
<gene>
    <name evidence="2" type="ORF">A2856_01415</name>
</gene>
<evidence type="ECO:0000313" key="3">
    <source>
        <dbReference type="Proteomes" id="UP000177885"/>
    </source>
</evidence>
<accession>A0A1F7TL39</accession>
<organism evidence="2 3">
    <name type="scientific">Candidatus Uhrbacteria bacterium RIFCSPHIGHO2_01_FULL_63_20</name>
    <dbReference type="NCBI Taxonomy" id="1802385"/>
    <lineage>
        <taxon>Bacteria</taxon>
        <taxon>Candidatus Uhriibacteriota</taxon>
    </lineage>
</organism>
<dbReference type="AlphaFoldDB" id="A0A1F7TL39"/>
<keyword evidence="1" id="KW-0812">Transmembrane</keyword>
<protein>
    <recommendedName>
        <fullName evidence="4">DUF2304 domain-containing protein</fullName>
    </recommendedName>
</protein>
<proteinExistence type="predicted"/>
<keyword evidence="1" id="KW-1133">Transmembrane helix</keyword>
<evidence type="ECO:0000313" key="2">
    <source>
        <dbReference type="EMBL" id="OGL66338.1"/>
    </source>
</evidence>
<keyword evidence="1" id="KW-0472">Membrane</keyword>
<name>A0A1F7TL39_9BACT</name>
<dbReference type="InterPro" id="IPR019277">
    <property type="entry name" value="DUF2304"/>
</dbReference>
<comment type="caution">
    <text evidence="2">The sequence shown here is derived from an EMBL/GenBank/DDBJ whole genome shotgun (WGS) entry which is preliminary data.</text>
</comment>
<evidence type="ECO:0008006" key="4">
    <source>
        <dbReference type="Google" id="ProtNLM"/>
    </source>
</evidence>
<dbReference type="Pfam" id="PF10066">
    <property type="entry name" value="DUF2304"/>
    <property type="match status" value="1"/>
</dbReference>
<feature type="transmembrane region" description="Helical" evidence="1">
    <location>
        <begin position="68"/>
        <end position="86"/>
    </location>
</feature>
<dbReference type="Proteomes" id="UP000177885">
    <property type="component" value="Unassembled WGS sequence"/>
</dbReference>
<evidence type="ECO:0000256" key="1">
    <source>
        <dbReference type="SAM" id="Phobius"/>
    </source>
</evidence>
<dbReference type="STRING" id="1802385.A2856_01415"/>
<reference evidence="2 3" key="1">
    <citation type="journal article" date="2016" name="Nat. Commun.">
        <title>Thousands of microbial genomes shed light on interconnected biogeochemical processes in an aquifer system.</title>
        <authorList>
            <person name="Anantharaman K."/>
            <person name="Brown C.T."/>
            <person name="Hug L.A."/>
            <person name="Sharon I."/>
            <person name="Castelle C.J."/>
            <person name="Probst A.J."/>
            <person name="Thomas B.C."/>
            <person name="Singh A."/>
            <person name="Wilkins M.J."/>
            <person name="Karaoz U."/>
            <person name="Brodie E.L."/>
            <person name="Williams K.H."/>
            <person name="Hubbard S.S."/>
            <person name="Banfield J.F."/>
        </authorList>
    </citation>
    <scope>NUCLEOTIDE SEQUENCE [LARGE SCALE GENOMIC DNA]</scope>
</reference>
<dbReference type="EMBL" id="MGDT01000007">
    <property type="protein sequence ID" value="OGL66338.1"/>
    <property type="molecule type" value="Genomic_DNA"/>
</dbReference>
<sequence>MLIIQLILLAGLLAALALTWRRARQDALTRRAALLWSLLWIGGAVVVLRPETANLFANLVGVGRGTDAVLYVAVIVLFYLLFRIFLRLDKLDRDLTKLVRRVALDEHENRK</sequence>